<dbReference type="EMBL" id="UINC01190932">
    <property type="protein sequence ID" value="SVE05318.1"/>
    <property type="molecule type" value="Genomic_DNA"/>
</dbReference>
<accession>A0A383AE17</accession>
<reference evidence="1" key="1">
    <citation type="submission" date="2018-05" db="EMBL/GenBank/DDBJ databases">
        <authorList>
            <person name="Lanie J.A."/>
            <person name="Ng W.-L."/>
            <person name="Kazmierczak K.M."/>
            <person name="Andrzejewski T.M."/>
            <person name="Davidsen T.M."/>
            <person name="Wayne K.J."/>
            <person name="Tettelin H."/>
            <person name="Glass J.I."/>
            <person name="Rusch D."/>
            <person name="Podicherti R."/>
            <person name="Tsui H.-C.T."/>
            <person name="Winkler M.E."/>
        </authorList>
    </citation>
    <scope>NUCLEOTIDE SEQUENCE</scope>
</reference>
<evidence type="ECO:0000313" key="1">
    <source>
        <dbReference type="EMBL" id="SVE05318.1"/>
    </source>
</evidence>
<dbReference type="AlphaFoldDB" id="A0A383AE17"/>
<organism evidence="1">
    <name type="scientific">marine metagenome</name>
    <dbReference type="NCBI Taxonomy" id="408172"/>
    <lineage>
        <taxon>unclassified sequences</taxon>
        <taxon>metagenomes</taxon>
        <taxon>ecological metagenomes</taxon>
    </lineage>
</organism>
<gene>
    <name evidence="1" type="ORF">METZ01_LOCUS458172</name>
</gene>
<proteinExistence type="predicted"/>
<name>A0A383AE17_9ZZZZ</name>
<sequence length="36" mass="4334">ILIISYYVQSNQFVSHKFSIITKVIKKEFKFGEKRN</sequence>
<feature type="non-terminal residue" evidence="1">
    <location>
        <position position="1"/>
    </location>
</feature>
<protein>
    <submittedName>
        <fullName evidence="1">Uncharacterized protein</fullName>
    </submittedName>
</protein>